<gene>
    <name evidence="3" type="ORF">GHK86_01145</name>
</gene>
<dbReference type="InterPro" id="IPR040198">
    <property type="entry name" value="Fido_containing"/>
</dbReference>
<protein>
    <submittedName>
        <fullName evidence="3">Fic family protein</fullName>
    </submittedName>
</protein>
<feature type="compositionally biased region" description="Basic and acidic residues" evidence="1">
    <location>
        <begin position="407"/>
        <end position="416"/>
    </location>
</feature>
<feature type="compositionally biased region" description="Basic and acidic residues" evidence="1">
    <location>
        <begin position="9"/>
        <end position="20"/>
    </location>
</feature>
<evidence type="ECO:0000313" key="4">
    <source>
        <dbReference type="Proteomes" id="UP000437736"/>
    </source>
</evidence>
<dbReference type="EMBL" id="WJHE01000039">
    <property type="protein sequence ID" value="MST31337.1"/>
    <property type="molecule type" value="Genomic_DNA"/>
</dbReference>
<comment type="caution">
    <text evidence="3">The sequence shown here is derived from an EMBL/GenBank/DDBJ whole genome shotgun (WGS) entry which is preliminary data.</text>
</comment>
<feature type="region of interest" description="Disordered" evidence="1">
    <location>
        <begin position="402"/>
        <end position="422"/>
    </location>
</feature>
<dbReference type="SUPFAM" id="SSF140931">
    <property type="entry name" value="Fic-like"/>
    <property type="match status" value="1"/>
</dbReference>
<evidence type="ECO:0000256" key="1">
    <source>
        <dbReference type="SAM" id="MobiDB-lite"/>
    </source>
</evidence>
<feature type="region of interest" description="Disordered" evidence="1">
    <location>
        <begin position="1"/>
        <end position="20"/>
    </location>
</feature>
<sequence>MSRVVRRRWLSDHSGPSRKDNRGCEYEAYVPDRLVGRAFTIDGEVAADIADAEAAIARLNAEAKSLVDTEALARILLRAESVASSRIEGLEIGARRLLRAEAARGLGDDPTDVTAVEVLGNIDAMVAAVEQVHAGDPITVDLVLGVHRRLLARTRLDRYGGVLRDQQNWIGGSGHNPCSAAFVPPPPEHVAELVADLVAFANEGALPAVAQAAIAHAQFETIHPFVDGNGRTGRALVHLIFRRRGVAPRVLPPVSLVLATCAQDYVDGLSATRYRGPASSRAAHDGTNLWIGRFATACKRAVDDAASFEERARGIEASWRERLGRVRARSAADLLLGALVGAPVVTVNSAADMISRSFVQTNEAISRLVDAGVLQQVTVGRRNRAFEAPDIIAAFTDLERQLASPEGDTHSSEPVRRVPRRR</sequence>
<dbReference type="Gene3D" id="1.10.3290.10">
    <property type="entry name" value="Fido-like domain"/>
    <property type="match status" value="1"/>
</dbReference>
<dbReference type="Pfam" id="PF02661">
    <property type="entry name" value="Fic"/>
    <property type="match status" value="1"/>
</dbReference>
<keyword evidence="4" id="KW-1185">Reference proteome</keyword>
<feature type="domain" description="Fido" evidence="2">
    <location>
        <begin position="138"/>
        <end position="293"/>
    </location>
</feature>
<evidence type="ECO:0000259" key="2">
    <source>
        <dbReference type="PROSITE" id="PS51459"/>
    </source>
</evidence>
<dbReference type="Pfam" id="PF13784">
    <property type="entry name" value="Fic_N"/>
    <property type="match status" value="1"/>
</dbReference>
<dbReference type="PANTHER" id="PTHR13504:SF38">
    <property type="entry name" value="FIDO DOMAIN-CONTAINING PROTEIN"/>
    <property type="match status" value="1"/>
</dbReference>
<name>A0ABW9QNI0_9ACTN</name>
<dbReference type="PROSITE" id="PS51459">
    <property type="entry name" value="FIDO"/>
    <property type="match status" value="1"/>
</dbReference>
<dbReference type="PANTHER" id="PTHR13504">
    <property type="entry name" value="FIDO DOMAIN-CONTAINING PROTEIN DDB_G0283145"/>
    <property type="match status" value="1"/>
</dbReference>
<dbReference type="Proteomes" id="UP000437736">
    <property type="component" value="Unassembled WGS sequence"/>
</dbReference>
<evidence type="ECO:0000313" key="3">
    <source>
        <dbReference type="EMBL" id="MST31337.1"/>
    </source>
</evidence>
<proteinExistence type="predicted"/>
<reference evidence="3 4" key="1">
    <citation type="submission" date="2019-11" db="EMBL/GenBank/DDBJ databases">
        <title>Acidiferrimicrobium australis gen. nov., sp. nov., an acidophilic and obligately heterotrophic, member of the Actinobacteria that catalyses dissimilatory oxido- reduction of iron isolated from metal-rich acidic water in Chile.</title>
        <authorList>
            <person name="Gonzalez D."/>
            <person name="Huber K."/>
            <person name="Hedrich S."/>
            <person name="Rojas-Villalobos C."/>
            <person name="Quatrini R."/>
            <person name="Dinamarca M.A."/>
            <person name="Schwarz A."/>
            <person name="Canales C."/>
            <person name="Nancucheo I."/>
        </authorList>
    </citation>
    <scope>NUCLEOTIDE SEQUENCE [LARGE SCALE GENOMIC DNA]</scope>
    <source>
        <strain evidence="3 4">USS-CCA1</strain>
    </source>
</reference>
<dbReference type="InterPro" id="IPR025758">
    <property type="entry name" value="Fic/DOC_N"/>
</dbReference>
<organism evidence="3 4">
    <name type="scientific">Acidiferrimicrobium australe</name>
    <dbReference type="NCBI Taxonomy" id="2664430"/>
    <lineage>
        <taxon>Bacteria</taxon>
        <taxon>Bacillati</taxon>
        <taxon>Actinomycetota</taxon>
        <taxon>Acidimicrobiia</taxon>
        <taxon>Acidimicrobiales</taxon>
        <taxon>Acidimicrobiaceae</taxon>
        <taxon>Acidiferrimicrobium</taxon>
    </lineage>
</organism>
<dbReference type="InterPro" id="IPR003812">
    <property type="entry name" value="Fido"/>
</dbReference>
<accession>A0ABW9QNI0</accession>
<dbReference type="InterPro" id="IPR036597">
    <property type="entry name" value="Fido-like_dom_sf"/>
</dbReference>